<comment type="caution">
    <text evidence="2">The sequence shown here is derived from an EMBL/GenBank/DDBJ whole genome shotgun (WGS) entry which is preliminary data.</text>
</comment>
<sequence>MWSNSFPKPDLHDVQVAELSNTAQFGDLIEFSYAIGYSHWGVYNEYGYIIHFAVADESQLMSMVRGDLQTIFPLCGDLLLGETKIRRQQLLDVNVPKGAQIPWKPKNKKCEEATKVFANIVSQCSSQSETMVE</sequence>
<dbReference type="Pfam" id="PF04970">
    <property type="entry name" value="LRAT"/>
    <property type="match status" value="1"/>
</dbReference>
<name>A0AAD8ZNR0_9TELE</name>
<dbReference type="InterPro" id="IPR007053">
    <property type="entry name" value="LRAT_dom"/>
</dbReference>
<evidence type="ECO:0000259" key="1">
    <source>
        <dbReference type="Pfam" id="PF04970"/>
    </source>
</evidence>
<evidence type="ECO:0000313" key="2">
    <source>
        <dbReference type="EMBL" id="KAK1801458.1"/>
    </source>
</evidence>
<dbReference type="EMBL" id="JAROKS010000009">
    <property type="protein sequence ID" value="KAK1801458.1"/>
    <property type="molecule type" value="Genomic_DNA"/>
</dbReference>
<keyword evidence="3" id="KW-1185">Reference proteome</keyword>
<accession>A0AAD8ZNR0</accession>
<protein>
    <recommendedName>
        <fullName evidence="1">LRAT domain-containing protein</fullName>
    </recommendedName>
</protein>
<feature type="domain" description="LRAT" evidence="1">
    <location>
        <begin position="23"/>
        <end position="108"/>
    </location>
</feature>
<reference evidence="2" key="1">
    <citation type="submission" date="2023-03" db="EMBL/GenBank/DDBJ databases">
        <title>Electrophorus voltai genome.</title>
        <authorList>
            <person name="Bian C."/>
        </authorList>
    </citation>
    <scope>NUCLEOTIDE SEQUENCE</scope>
    <source>
        <strain evidence="2">CB-2022</strain>
        <tissue evidence="2">Muscle</tissue>
    </source>
</reference>
<dbReference type="AlphaFoldDB" id="A0AAD8ZNR0"/>
<gene>
    <name evidence="2" type="ORF">P4O66_022719</name>
</gene>
<dbReference type="Proteomes" id="UP001239994">
    <property type="component" value="Unassembled WGS sequence"/>
</dbReference>
<evidence type="ECO:0000313" key="3">
    <source>
        <dbReference type="Proteomes" id="UP001239994"/>
    </source>
</evidence>
<dbReference type="Gene3D" id="3.90.1720.10">
    <property type="entry name" value="endopeptidase domain like (from Nostoc punctiforme)"/>
    <property type="match status" value="1"/>
</dbReference>
<proteinExistence type="predicted"/>
<organism evidence="2 3">
    <name type="scientific">Electrophorus voltai</name>
    <dbReference type="NCBI Taxonomy" id="2609070"/>
    <lineage>
        <taxon>Eukaryota</taxon>
        <taxon>Metazoa</taxon>
        <taxon>Chordata</taxon>
        <taxon>Craniata</taxon>
        <taxon>Vertebrata</taxon>
        <taxon>Euteleostomi</taxon>
        <taxon>Actinopterygii</taxon>
        <taxon>Neopterygii</taxon>
        <taxon>Teleostei</taxon>
        <taxon>Ostariophysi</taxon>
        <taxon>Gymnotiformes</taxon>
        <taxon>Gymnotoidei</taxon>
        <taxon>Gymnotidae</taxon>
        <taxon>Electrophorus</taxon>
    </lineage>
</organism>